<dbReference type="STRING" id="1428652.BIV24_22995"/>
<dbReference type="SMART" id="SM00822">
    <property type="entry name" value="PKS_KR"/>
    <property type="match status" value="1"/>
</dbReference>
<protein>
    <recommendedName>
        <fullName evidence="3">Ketoreductase domain-containing protein</fullName>
    </recommendedName>
</protein>
<evidence type="ECO:0000256" key="2">
    <source>
        <dbReference type="ARBA" id="ARBA00023002"/>
    </source>
</evidence>
<dbReference type="PANTHER" id="PTHR42879:SF2">
    <property type="entry name" value="3-OXOACYL-[ACYL-CARRIER-PROTEIN] REDUCTASE FABG"/>
    <property type="match status" value="1"/>
</dbReference>
<dbReference type="RefSeq" id="WP_071368282.1">
    <property type="nucleotide sequence ID" value="NZ_MLYP01000058.1"/>
</dbReference>
<dbReference type="FunFam" id="3.40.50.720:FF:000084">
    <property type="entry name" value="Short-chain dehydrogenase reductase"/>
    <property type="match status" value="1"/>
</dbReference>
<reference evidence="4 5" key="1">
    <citation type="submission" date="2016-10" db="EMBL/GenBank/DDBJ databases">
        <title>Genome sequence of Streptomyces sp. MUSC 93.</title>
        <authorList>
            <person name="Lee L.-H."/>
            <person name="Ser H.-L."/>
            <person name="Law J.W.-F."/>
        </authorList>
    </citation>
    <scope>NUCLEOTIDE SEQUENCE [LARGE SCALE GENOMIC DNA]</scope>
    <source>
        <strain evidence="4 5">MUSC 93</strain>
    </source>
</reference>
<evidence type="ECO:0000259" key="3">
    <source>
        <dbReference type="SMART" id="SM00822"/>
    </source>
</evidence>
<dbReference type="OrthoDB" id="20590at2"/>
<dbReference type="InterPro" id="IPR002347">
    <property type="entry name" value="SDR_fam"/>
</dbReference>
<organism evidence="4 5">
    <name type="scientific">Streptomyces colonosanans</name>
    <dbReference type="NCBI Taxonomy" id="1428652"/>
    <lineage>
        <taxon>Bacteria</taxon>
        <taxon>Bacillati</taxon>
        <taxon>Actinomycetota</taxon>
        <taxon>Actinomycetes</taxon>
        <taxon>Kitasatosporales</taxon>
        <taxon>Streptomycetaceae</taxon>
        <taxon>Streptomyces</taxon>
    </lineage>
</organism>
<dbReference type="Gene3D" id="3.40.50.720">
    <property type="entry name" value="NAD(P)-binding Rossmann-like Domain"/>
    <property type="match status" value="1"/>
</dbReference>
<dbReference type="PRINTS" id="PR00080">
    <property type="entry name" value="SDRFAMILY"/>
</dbReference>
<dbReference type="SUPFAM" id="SSF51735">
    <property type="entry name" value="NAD(P)-binding Rossmann-fold domains"/>
    <property type="match status" value="1"/>
</dbReference>
<dbReference type="InterPro" id="IPR020904">
    <property type="entry name" value="Sc_DH/Rdtase_CS"/>
</dbReference>
<sequence length="244" mass="24778">MSRPTALVTGAAGGIGGATACRLAAEGFDLLLADRAEASAIEASVREFGGRARCVVLDVQDAAHVTRTLGELDRRVGGVDAVVCSHGIGGRIAPFAEFTDEEFREIVSVNLIGVGNVLRAAAAVMAPRGSGRIVTVSSVAGKEGNPGSVAYSASKAGVIGMTKSLARELGPKGVLINCVTPGATDTPLVRGHGGQNVSYVVDRTPLGRMAQPEEVAAAIAWLVSEDCTFTSGAVLDVSGGRASY</sequence>
<evidence type="ECO:0000313" key="4">
    <source>
        <dbReference type="EMBL" id="OIJ88419.1"/>
    </source>
</evidence>
<dbReference type="AlphaFoldDB" id="A0A1S2P3M6"/>
<evidence type="ECO:0000313" key="5">
    <source>
        <dbReference type="Proteomes" id="UP000179935"/>
    </source>
</evidence>
<accession>A0A1S2P3M6</accession>
<comment type="caution">
    <text evidence="4">The sequence shown here is derived from an EMBL/GenBank/DDBJ whole genome shotgun (WGS) entry which is preliminary data.</text>
</comment>
<dbReference type="GO" id="GO:0016491">
    <property type="term" value="F:oxidoreductase activity"/>
    <property type="evidence" value="ECO:0007669"/>
    <property type="project" value="UniProtKB-KW"/>
</dbReference>
<dbReference type="PROSITE" id="PS51257">
    <property type="entry name" value="PROKAR_LIPOPROTEIN"/>
    <property type="match status" value="1"/>
</dbReference>
<proteinExistence type="inferred from homology"/>
<feature type="domain" description="Ketoreductase" evidence="3">
    <location>
        <begin position="4"/>
        <end position="182"/>
    </location>
</feature>
<name>A0A1S2P3M6_9ACTN</name>
<dbReference type="InterPro" id="IPR057326">
    <property type="entry name" value="KR_dom"/>
</dbReference>
<comment type="similarity">
    <text evidence="1">Belongs to the short-chain dehydrogenases/reductases (SDR) family.</text>
</comment>
<keyword evidence="2" id="KW-0560">Oxidoreductase</keyword>
<dbReference type="PRINTS" id="PR00081">
    <property type="entry name" value="GDHRDH"/>
</dbReference>
<dbReference type="PROSITE" id="PS00061">
    <property type="entry name" value="ADH_SHORT"/>
    <property type="match status" value="1"/>
</dbReference>
<evidence type="ECO:0000256" key="1">
    <source>
        <dbReference type="ARBA" id="ARBA00006484"/>
    </source>
</evidence>
<gene>
    <name evidence="4" type="ORF">BIV24_22995</name>
</gene>
<dbReference type="PANTHER" id="PTHR42879">
    <property type="entry name" value="3-OXOACYL-(ACYL-CARRIER-PROTEIN) REDUCTASE"/>
    <property type="match status" value="1"/>
</dbReference>
<dbReference type="GO" id="GO:0032787">
    <property type="term" value="P:monocarboxylic acid metabolic process"/>
    <property type="evidence" value="ECO:0007669"/>
    <property type="project" value="UniProtKB-ARBA"/>
</dbReference>
<dbReference type="InterPro" id="IPR036291">
    <property type="entry name" value="NAD(P)-bd_dom_sf"/>
</dbReference>
<dbReference type="EMBL" id="MLYP01000058">
    <property type="protein sequence ID" value="OIJ88419.1"/>
    <property type="molecule type" value="Genomic_DNA"/>
</dbReference>
<dbReference type="Proteomes" id="UP000179935">
    <property type="component" value="Unassembled WGS sequence"/>
</dbReference>
<dbReference type="Pfam" id="PF13561">
    <property type="entry name" value="adh_short_C2"/>
    <property type="match status" value="1"/>
</dbReference>
<dbReference type="InterPro" id="IPR050259">
    <property type="entry name" value="SDR"/>
</dbReference>
<keyword evidence="5" id="KW-1185">Reference proteome</keyword>